<protein>
    <submittedName>
        <fullName evidence="2">SGNH hydrolase</fullName>
    </submittedName>
</protein>
<sequence>MGDSFTEGVGDPHPLDDGSGDLVRGWADRLAADWSATAPELRYANLSVRGRLLQGILDEQLGPALDMRPDVVTLCAGGNDLIRPKADIDDLAEGMATMVDQLTGIGARVVMFTTLDTGNTPVFRLARGRSAVYTEMLREIADRRDPGSVRLVDFWRAREYSDPRLWCFDRLHMNSRGHRRMARLVAAEIGTATSAPANTADIDFTSPVTGPEEAVDGVSREWLREFALPWVGRRVRGTSSGDGRTAKYPDWISAAELADMYRAAGARD</sequence>
<dbReference type="AlphaFoldDB" id="A0A2N6T1Z1"/>
<name>A0A2N6T1Z1_9CORY</name>
<dbReference type="RefSeq" id="WP_102211706.1">
    <property type="nucleotide sequence ID" value="NZ_PNHF01000001.1"/>
</dbReference>
<comment type="caution">
    <text evidence="2">The sequence shown here is derived from an EMBL/GenBank/DDBJ whole genome shotgun (WGS) entry which is preliminary data.</text>
</comment>
<evidence type="ECO:0000313" key="3">
    <source>
        <dbReference type="Proteomes" id="UP000235363"/>
    </source>
</evidence>
<dbReference type="PANTHER" id="PTHR43784">
    <property type="entry name" value="GDSL-LIKE LIPASE/ACYLHYDROLASE, PUTATIVE (AFU_ORTHOLOGUE AFUA_2G00820)-RELATED"/>
    <property type="match status" value="1"/>
</dbReference>
<dbReference type="Pfam" id="PF13472">
    <property type="entry name" value="Lipase_GDSL_2"/>
    <property type="match status" value="1"/>
</dbReference>
<dbReference type="PANTHER" id="PTHR43784:SF2">
    <property type="entry name" value="GDSL-LIKE LIPASE_ACYLHYDROLASE, PUTATIVE (AFU_ORTHOLOGUE AFUA_2G00820)-RELATED"/>
    <property type="match status" value="1"/>
</dbReference>
<keyword evidence="2" id="KW-0378">Hydrolase</keyword>
<dbReference type="CDD" id="cd01832">
    <property type="entry name" value="SGNH_hydrolase_like_1"/>
    <property type="match status" value="1"/>
</dbReference>
<dbReference type="SUPFAM" id="SSF52266">
    <property type="entry name" value="SGNH hydrolase"/>
    <property type="match status" value="1"/>
</dbReference>
<accession>A0A2N6T1Z1</accession>
<dbReference type="InterPro" id="IPR013830">
    <property type="entry name" value="SGNH_hydro"/>
</dbReference>
<dbReference type="InterPro" id="IPR036514">
    <property type="entry name" value="SGNH_hydro_sf"/>
</dbReference>
<dbReference type="Gene3D" id="3.40.50.1110">
    <property type="entry name" value="SGNH hydrolase"/>
    <property type="match status" value="1"/>
</dbReference>
<gene>
    <name evidence="2" type="ORF">CJ204_00470</name>
</gene>
<feature type="domain" description="SGNH hydrolase-type esterase" evidence="1">
    <location>
        <begin position="1"/>
        <end position="180"/>
    </location>
</feature>
<organism evidence="2 3">
    <name type="scientific">Corynebacterium xerosis</name>
    <dbReference type="NCBI Taxonomy" id="1725"/>
    <lineage>
        <taxon>Bacteria</taxon>
        <taxon>Bacillati</taxon>
        <taxon>Actinomycetota</taxon>
        <taxon>Actinomycetes</taxon>
        <taxon>Mycobacteriales</taxon>
        <taxon>Corynebacteriaceae</taxon>
        <taxon>Corynebacterium</taxon>
    </lineage>
</organism>
<evidence type="ECO:0000259" key="1">
    <source>
        <dbReference type="Pfam" id="PF13472"/>
    </source>
</evidence>
<reference evidence="2 3" key="1">
    <citation type="submission" date="2017-09" db="EMBL/GenBank/DDBJ databases">
        <title>Bacterial strain isolated from the female urinary microbiota.</title>
        <authorList>
            <person name="Thomas-White K."/>
            <person name="Kumar N."/>
            <person name="Forster S."/>
            <person name="Putonti C."/>
            <person name="Lawley T."/>
            <person name="Wolfe A.J."/>
        </authorList>
    </citation>
    <scope>NUCLEOTIDE SEQUENCE [LARGE SCALE GENOMIC DNA]</scope>
    <source>
        <strain evidence="2 3">UMB0908</strain>
    </source>
</reference>
<dbReference type="InterPro" id="IPR053140">
    <property type="entry name" value="GDSL_Rv0518-like"/>
</dbReference>
<proteinExistence type="predicted"/>
<dbReference type="Proteomes" id="UP000235363">
    <property type="component" value="Unassembled WGS sequence"/>
</dbReference>
<evidence type="ECO:0000313" key="2">
    <source>
        <dbReference type="EMBL" id="PMC63341.1"/>
    </source>
</evidence>
<dbReference type="GO" id="GO:0016787">
    <property type="term" value="F:hydrolase activity"/>
    <property type="evidence" value="ECO:0007669"/>
    <property type="project" value="UniProtKB-KW"/>
</dbReference>
<dbReference type="EMBL" id="PNHF01000001">
    <property type="protein sequence ID" value="PMC63341.1"/>
    <property type="molecule type" value="Genomic_DNA"/>
</dbReference>